<proteinExistence type="predicted"/>
<gene>
    <name evidence="1" type="ORF">WA026_009522</name>
</gene>
<dbReference type="EMBL" id="JARQZJ010000034">
    <property type="protein sequence ID" value="KAK9875724.1"/>
    <property type="molecule type" value="Genomic_DNA"/>
</dbReference>
<evidence type="ECO:0000313" key="1">
    <source>
        <dbReference type="EMBL" id="KAK9875724.1"/>
    </source>
</evidence>
<accession>A0AAW1U4X9</accession>
<dbReference type="Proteomes" id="UP001431783">
    <property type="component" value="Unassembled WGS sequence"/>
</dbReference>
<protein>
    <submittedName>
        <fullName evidence="1">Uncharacterized protein</fullName>
    </submittedName>
</protein>
<comment type="caution">
    <text evidence="1">The sequence shown here is derived from an EMBL/GenBank/DDBJ whole genome shotgun (WGS) entry which is preliminary data.</text>
</comment>
<name>A0AAW1U4X9_9CUCU</name>
<sequence length="130" mass="14532">MQAGSAVSLEQRRARRRTATPIVFQNITIAAVIAAGVSDRGICIYNCEHAALHTANYSKYRFTRQRKYHATAQSSNHRAIWRAERFARRGRSVAAGPLKMHTYTLAGRGTSKPFFAAKNSDEQTSTNLDF</sequence>
<keyword evidence="2" id="KW-1185">Reference proteome</keyword>
<evidence type="ECO:0000313" key="2">
    <source>
        <dbReference type="Proteomes" id="UP001431783"/>
    </source>
</evidence>
<reference evidence="1 2" key="1">
    <citation type="submission" date="2023-03" db="EMBL/GenBank/DDBJ databases">
        <title>Genome insight into feeding habits of ladybird beetles.</title>
        <authorList>
            <person name="Li H.-S."/>
            <person name="Huang Y.-H."/>
            <person name="Pang H."/>
        </authorList>
    </citation>
    <scope>NUCLEOTIDE SEQUENCE [LARGE SCALE GENOMIC DNA]</scope>
    <source>
        <strain evidence="1">SYSU_2023b</strain>
        <tissue evidence="1">Whole body</tissue>
    </source>
</reference>
<dbReference type="AlphaFoldDB" id="A0AAW1U4X9"/>
<organism evidence="1 2">
    <name type="scientific">Henosepilachna vigintioctopunctata</name>
    <dbReference type="NCBI Taxonomy" id="420089"/>
    <lineage>
        <taxon>Eukaryota</taxon>
        <taxon>Metazoa</taxon>
        <taxon>Ecdysozoa</taxon>
        <taxon>Arthropoda</taxon>
        <taxon>Hexapoda</taxon>
        <taxon>Insecta</taxon>
        <taxon>Pterygota</taxon>
        <taxon>Neoptera</taxon>
        <taxon>Endopterygota</taxon>
        <taxon>Coleoptera</taxon>
        <taxon>Polyphaga</taxon>
        <taxon>Cucujiformia</taxon>
        <taxon>Coccinelloidea</taxon>
        <taxon>Coccinellidae</taxon>
        <taxon>Epilachninae</taxon>
        <taxon>Epilachnini</taxon>
        <taxon>Henosepilachna</taxon>
    </lineage>
</organism>
<feature type="non-terminal residue" evidence="1">
    <location>
        <position position="130"/>
    </location>
</feature>